<dbReference type="STRING" id="150374.A0A0M8N3F6"/>
<sequence>MNPAPAALSTVRGFRMSSTSSTDEDSDGGGINETARLSACRGRPRIDDVVSENCSPVLRAHASPSISGISLLRLQMDPLSLDGNTRTNSMTCSGGRLTAGSAFASLEAHGADTKNSRGISY</sequence>
<dbReference type="Proteomes" id="UP000053831">
    <property type="component" value="Unassembled WGS sequence"/>
</dbReference>
<evidence type="ECO:0000313" key="2">
    <source>
        <dbReference type="EMBL" id="KOS19170.1"/>
    </source>
</evidence>
<organism evidence="2 3">
    <name type="scientific">Escovopsis weberi</name>
    <dbReference type="NCBI Taxonomy" id="150374"/>
    <lineage>
        <taxon>Eukaryota</taxon>
        <taxon>Fungi</taxon>
        <taxon>Dikarya</taxon>
        <taxon>Ascomycota</taxon>
        <taxon>Pezizomycotina</taxon>
        <taxon>Sordariomycetes</taxon>
        <taxon>Hypocreomycetidae</taxon>
        <taxon>Hypocreales</taxon>
        <taxon>Hypocreaceae</taxon>
        <taxon>Escovopsis</taxon>
    </lineage>
</organism>
<gene>
    <name evidence="2" type="ORF">ESCO_001004</name>
</gene>
<protein>
    <submittedName>
        <fullName evidence="2">Uncharacterized protein</fullName>
    </submittedName>
</protein>
<dbReference type="AlphaFoldDB" id="A0A0M8N3F6"/>
<comment type="caution">
    <text evidence="2">The sequence shown here is derived from an EMBL/GenBank/DDBJ whole genome shotgun (WGS) entry which is preliminary data.</text>
</comment>
<dbReference type="EMBL" id="LGSR01000020">
    <property type="protein sequence ID" value="KOS19170.1"/>
    <property type="molecule type" value="Genomic_DNA"/>
</dbReference>
<reference evidence="2 3" key="1">
    <citation type="submission" date="2015-07" db="EMBL/GenBank/DDBJ databases">
        <title>The genome of the fungus Escovopsis weberi, a specialized disease agent of ant agriculture.</title>
        <authorList>
            <person name="de Man T.J."/>
            <person name="Stajich J.E."/>
            <person name="Kubicek C.P."/>
            <person name="Chenthamara K."/>
            <person name="Atanasova L."/>
            <person name="Druzhinina I.S."/>
            <person name="Birnbaum S."/>
            <person name="Barribeau S.M."/>
            <person name="Teiling C."/>
            <person name="Suen G."/>
            <person name="Currie C."/>
            <person name="Gerardo N.M."/>
        </authorList>
    </citation>
    <scope>NUCLEOTIDE SEQUENCE [LARGE SCALE GENOMIC DNA]</scope>
</reference>
<name>A0A0M8N3F6_ESCWE</name>
<feature type="region of interest" description="Disordered" evidence="1">
    <location>
        <begin position="1"/>
        <end position="36"/>
    </location>
</feature>
<keyword evidence="3" id="KW-1185">Reference proteome</keyword>
<proteinExistence type="predicted"/>
<evidence type="ECO:0000313" key="3">
    <source>
        <dbReference type="Proteomes" id="UP000053831"/>
    </source>
</evidence>
<accession>A0A0M8N3F6</accession>
<evidence type="ECO:0000256" key="1">
    <source>
        <dbReference type="SAM" id="MobiDB-lite"/>
    </source>
</evidence>
<dbReference type="OrthoDB" id="63267at2759"/>